<gene>
    <name evidence="1" type="ORF">AVDCRST_MAG56-2028</name>
</gene>
<proteinExistence type="predicted"/>
<dbReference type="AlphaFoldDB" id="A0A6J4ICL6"/>
<organism evidence="1">
    <name type="scientific">uncultured Cytophagales bacterium</name>
    <dbReference type="NCBI Taxonomy" id="158755"/>
    <lineage>
        <taxon>Bacteria</taxon>
        <taxon>Pseudomonadati</taxon>
        <taxon>Bacteroidota</taxon>
        <taxon>Sphingobacteriia</taxon>
        <taxon>Sphingobacteriales</taxon>
        <taxon>environmental samples</taxon>
    </lineage>
</organism>
<reference evidence="1" key="1">
    <citation type="submission" date="2020-02" db="EMBL/GenBank/DDBJ databases">
        <authorList>
            <person name="Meier V. D."/>
        </authorList>
    </citation>
    <scope>NUCLEOTIDE SEQUENCE</scope>
    <source>
        <strain evidence="1">AVDCRST_MAG56</strain>
    </source>
</reference>
<dbReference type="EMBL" id="CADCTQ010000168">
    <property type="protein sequence ID" value="CAA9248829.1"/>
    <property type="molecule type" value="Genomic_DNA"/>
</dbReference>
<protein>
    <submittedName>
        <fullName evidence="1">Uncharacterized protein</fullName>
    </submittedName>
</protein>
<sequence>MTHAQAAAQPVHQPAPLDTGQYTISVSKKGVGEEEGQTDDKLGLKVRFGKMTALNVPWPAQCRVNLCAAAGCYATANALFERIGEDWEEAIFSMPAVPLQPHSWIDVYLLNEGAPTDPQYALSVYLSVLEDASTSVRCTYINPPTPHR</sequence>
<evidence type="ECO:0000313" key="1">
    <source>
        <dbReference type="EMBL" id="CAA9248829.1"/>
    </source>
</evidence>
<accession>A0A6J4ICL6</accession>
<name>A0A6J4ICL6_9SPHI</name>